<dbReference type="InterPro" id="IPR051558">
    <property type="entry name" value="Metallophosphoesterase_PAP"/>
</dbReference>
<dbReference type="Pfam" id="PF18998">
    <property type="entry name" value="Flg_new_2"/>
    <property type="match status" value="1"/>
</dbReference>
<protein>
    <recommendedName>
        <fullName evidence="7">Calcineurin-like phosphoesterase domain-containing protein</fullName>
    </recommendedName>
</protein>
<dbReference type="EMBL" id="BSPD01000092">
    <property type="protein sequence ID" value="GLS27897.1"/>
    <property type="molecule type" value="Genomic_DNA"/>
</dbReference>
<dbReference type="Gene3D" id="3.60.21.10">
    <property type="match status" value="1"/>
</dbReference>
<evidence type="ECO:0000313" key="6">
    <source>
        <dbReference type="Proteomes" id="UP001156870"/>
    </source>
</evidence>
<dbReference type="GO" id="GO:0016787">
    <property type="term" value="F:hydrolase activity"/>
    <property type="evidence" value="ECO:0007669"/>
    <property type="project" value="UniProtKB-KW"/>
</dbReference>
<evidence type="ECO:0000259" key="3">
    <source>
        <dbReference type="Pfam" id="PF00149"/>
    </source>
</evidence>
<name>A0AA37TF33_9GAMM</name>
<dbReference type="AlphaFoldDB" id="A0AA37TF33"/>
<evidence type="ECO:0000256" key="1">
    <source>
        <dbReference type="ARBA" id="ARBA00022729"/>
    </source>
</evidence>
<dbReference type="InterPro" id="IPR004843">
    <property type="entry name" value="Calcineurin-like_PHP"/>
</dbReference>
<dbReference type="SUPFAM" id="SSF56300">
    <property type="entry name" value="Metallo-dependent phosphatases"/>
    <property type="match status" value="1"/>
</dbReference>
<dbReference type="Pfam" id="PF00149">
    <property type="entry name" value="Metallophos"/>
    <property type="match status" value="1"/>
</dbReference>
<evidence type="ECO:0000313" key="5">
    <source>
        <dbReference type="EMBL" id="GLS27897.1"/>
    </source>
</evidence>
<keyword evidence="1" id="KW-0732">Signal</keyword>
<feature type="domain" description="Calcineurin-like phosphoesterase" evidence="3">
    <location>
        <begin position="109"/>
        <end position="342"/>
    </location>
</feature>
<keyword evidence="6" id="KW-1185">Reference proteome</keyword>
<dbReference type="InterPro" id="IPR029052">
    <property type="entry name" value="Metallo-depent_PP-like"/>
</dbReference>
<evidence type="ECO:0000256" key="2">
    <source>
        <dbReference type="ARBA" id="ARBA00022801"/>
    </source>
</evidence>
<dbReference type="RefSeq" id="WP_232595121.1">
    <property type="nucleotide sequence ID" value="NZ_BSPD01000092.1"/>
</dbReference>
<proteinExistence type="predicted"/>
<keyword evidence="2" id="KW-0378">Hydrolase</keyword>
<dbReference type="PANTHER" id="PTHR10161:SF14">
    <property type="entry name" value="TARTRATE-RESISTANT ACID PHOSPHATASE TYPE 5"/>
    <property type="match status" value="1"/>
</dbReference>
<evidence type="ECO:0008006" key="7">
    <source>
        <dbReference type="Google" id="ProtNLM"/>
    </source>
</evidence>
<reference evidence="5 6" key="1">
    <citation type="journal article" date="2014" name="Int. J. Syst. Evol. Microbiol.">
        <title>Complete genome sequence of Corynebacterium casei LMG S-19264T (=DSM 44701T), isolated from a smear-ripened cheese.</title>
        <authorList>
            <consortium name="US DOE Joint Genome Institute (JGI-PGF)"/>
            <person name="Walter F."/>
            <person name="Albersmeier A."/>
            <person name="Kalinowski J."/>
            <person name="Ruckert C."/>
        </authorList>
    </citation>
    <scope>NUCLEOTIDE SEQUENCE [LARGE SCALE GENOMIC DNA]</scope>
    <source>
        <strain evidence="5 6">NBRC 110095</strain>
    </source>
</reference>
<feature type="domain" description="Bacterial repeat" evidence="4">
    <location>
        <begin position="49"/>
        <end position="95"/>
    </location>
</feature>
<sequence>MILSGCNIDVIVEGKGTVISDPDYIQCRSDSGVCRVEDYQDLDLDIEDSIVTFRAIADEGYVLDRWSGDCDQTIANKCRVVLGDDVEVNAYFRPIPFAEGDGNTNKSVRFIALGDTGEGNRKQYQVGTAIKAWCDANGCDFALGLGDNFYDGTPTHIYDEQFDTKFELPYQALNFPFYVVLGNHDTGRFDDGDGGNQALGNVQVQYHYRSDRLTEKWQMPSRYYTVLPQGDSESPLVQLFALDSAPFVGIIDPNNEYNPERYASGQGAWFRSVVDNSQADWKIAFTHHPYVSNGRHGNARNYDRTIPGGALLDKVSGKIFKDFMDDYVCNRVDILFSGHDHNLQALKPVAECGLTEFVVSGAGAKANGLERPNDNAVYFQHERIEGFMYVIIRGNTLTLQSIGVDIDTALPRVLATTTIKRKILPN</sequence>
<gene>
    <name evidence="5" type="ORF">GCM10007877_36160</name>
</gene>
<organism evidence="5 6">
    <name type="scientific">Marinibactrum halimedae</name>
    <dbReference type="NCBI Taxonomy" id="1444977"/>
    <lineage>
        <taxon>Bacteria</taxon>
        <taxon>Pseudomonadati</taxon>
        <taxon>Pseudomonadota</taxon>
        <taxon>Gammaproteobacteria</taxon>
        <taxon>Cellvibrionales</taxon>
        <taxon>Cellvibrionaceae</taxon>
        <taxon>Marinibactrum</taxon>
    </lineage>
</organism>
<accession>A0AA37TF33</accession>
<dbReference type="Proteomes" id="UP001156870">
    <property type="component" value="Unassembled WGS sequence"/>
</dbReference>
<evidence type="ECO:0000259" key="4">
    <source>
        <dbReference type="Pfam" id="PF18998"/>
    </source>
</evidence>
<dbReference type="InterPro" id="IPR044060">
    <property type="entry name" value="Bacterial_rp_domain"/>
</dbReference>
<dbReference type="PANTHER" id="PTHR10161">
    <property type="entry name" value="TARTRATE-RESISTANT ACID PHOSPHATASE TYPE 5"/>
    <property type="match status" value="1"/>
</dbReference>
<comment type="caution">
    <text evidence="5">The sequence shown here is derived from an EMBL/GenBank/DDBJ whole genome shotgun (WGS) entry which is preliminary data.</text>
</comment>